<protein>
    <recommendedName>
        <fullName evidence="3">Lipoprotein</fullName>
    </recommendedName>
</protein>
<proteinExistence type="predicted"/>
<accession>A0ABQ3VHV8</accession>
<dbReference type="Proteomes" id="UP000635565">
    <property type="component" value="Unassembled WGS sequence"/>
</dbReference>
<organism evidence="1 2">
    <name type="scientific">Dictyobacter formicarum</name>
    <dbReference type="NCBI Taxonomy" id="2778368"/>
    <lineage>
        <taxon>Bacteria</taxon>
        <taxon>Bacillati</taxon>
        <taxon>Chloroflexota</taxon>
        <taxon>Ktedonobacteria</taxon>
        <taxon>Ktedonobacterales</taxon>
        <taxon>Dictyobacteraceae</taxon>
        <taxon>Dictyobacter</taxon>
    </lineage>
</organism>
<evidence type="ECO:0000313" key="2">
    <source>
        <dbReference type="Proteomes" id="UP000635565"/>
    </source>
</evidence>
<gene>
    <name evidence="1" type="ORF">KSZ_27120</name>
</gene>
<reference evidence="1 2" key="1">
    <citation type="journal article" date="2021" name="Int. J. Syst. Evol. Microbiol.">
        <title>Reticulibacter mediterranei gen. nov., sp. nov., within the new family Reticulibacteraceae fam. nov., and Ktedonospora formicarum gen. nov., sp. nov., Ktedonobacter robiniae sp. nov., Dictyobacter formicarum sp. nov. and Dictyobacter arantiisoli sp. nov., belonging to the class Ktedonobacteria.</title>
        <authorList>
            <person name="Yabe S."/>
            <person name="Zheng Y."/>
            <person name="Wang C.M."/>
            <person name="Sakai Y."/>
            <person name="Abe K."/>
            <person name="Yokota A."/>
            <person name="Donadio S."/>
            <person name="Cavaletti L."/>
            <person name="Monciardini P."/>
        </authorList>
    </citation>
    <scope>NUCLEOTIDE SEQUENCE [LARGE SCALE GENOMIC DNA]</scope>
    <source>
        <strain evidence="1 2">SOSP1-9</strain>
    </source>
</reference>
<name>A0ABQ3VHV8_9CHLR</name>
<comment type="caution">
    <text evidence="1">The sequence shown here is derived from an EMBL/GenBank/DDBJ whole genome shotgun (WGS) entry which is preliminary data.</text>
</comment>
<keyword evidence="2" id="KW-1185">Reference proteome</keyword>
<dbReference type="EMBL" id="BNJJ01000007">
    <property type="protein sequence ID" value="GHO84706.1"/>
    <property type="molecule type" value="Genomic_DNA"/>
</dbReference>
<sequence length="164" mass="17400">MVHRLQRYFRQSCWTTQSAVAAMLFFCVLVAVALAACGSMVEGAPNPTPTRQVSKCGSVQTSPRGLPLNAAMAKQAEACFWQAYQKCQPATLGFTRTSVDTVAVHTFSIRTSGQSCSVTDTMQHAIVPAKLSAARTYTCTGVAAKSDGLHFSGCGDEGDVVVPM</sequence>
<dbReference type="RefSeq" id="WP_201362340.1">
    <property type="nucleotide sequence ID" value="NZ_BNJJ01000007.1"/>
</dbReference>
<evidence type="ECO:0000313" key="1">
    <source>
        <dbReference type="EMBL" id="GHO84706.1"/>
    </source>
</evidence>
<evidence type="ECO:0008006" key="3">
    <source>
        <dbReference type="Google" id="ProtNLM"/>
    </source>
</evidence>